<dbReference type="InterPro" id="IPR012337">
    <property type="entry name" value="RNaseH-like_sf"/>
</dbReference>
<dbReference type="GO" id="GO:0004523">
    <property type="term" value="F:RNA-DNA hybrid ribonuclease activity"/>
    <property type="evidence" value="ECO:0007669"/>
    <property type="project" value="InterPro"/>
</dbReference>
<dbReference type="InterPro" id="IPR044730">
    <property type="entry name" value="RNase_H-like_dom_plant"/>
</dbReference>
<dbReference type="InterPro" id="IPR002156">
    <property type="entry name" value="RNaseH_domain"/>
</dbReference>
<dbReference type="SUPFAM" id="SSF53098">
    <property type="entry name" value="Ribonuclease H-like"/>
    <property type="match status" value="1"/>
</dbReference>
<gene>
    <name evidence="2" type="ORF">Godav_029128</name>
</gene>
<protein>
    <recommendedName>
        <fullName evidence="1">RNase H type-1 domain-containing protein</fullName>
    </recommendedName>
</protein>
<dbReference type="Gene3D" id="3.30.420.10">
    <property type="entry name" value="Ribonuclease H-like superfamily/Ribonuclease H"/>
    <property type="match status" value="1"/>
</dbReference>
<evidence type="ECO:0000313" key="3">
    <source>
        <dbReference type="Proteomes" id="UP000593561"/>
    </source>
</evidence>
<dbReference type="PANTHER" id="PTHR47074">
    <property type="entry name" value="BNAC02G40300D PROTEIN"/>
    <property type="match status" value="1"/>
</dbReference>
<evidence type="ECO:0000313" key="2">
    <source>
        <dbReference type="EMBL" id="MBA0638353.1"/>
    </source>
</evidence>
<dbReference type="GO" id="GO:0003676">
    <property type="term" value="F:nucleic acid binding"/>
    <property type="evidence" value="ECO:0007669"/>
    <property type="project" value="InterPro"/>
</dbReference>
<reference evidence="2 3" key="1">
    <citation type="journal article" date="2019" name="Genome Biol. Evol.">
        <title>Insights into the evolution of the New World diploid cottons (Gossypium, subgenus Houzingenia) based on genome sequencing.</title>
        <authorList>
            <person name="Grover C.E."/>
            <person name="Arick M.A. 2nd"/>
            <person name="Thrash A."/>
            <person name="Conover J.L."/>
            <person name="Sanders W.S."/>
            <person name="Peterson D.G."/>
            <person name="Frelichowski J.E."/>
            <person name="Scheffler J.A."/>
            <person name="Scheffler B.E."/>
            <person name="Wendel J.F."/>
        </authorList>
    </citation>
    <scope>NUCLEOTIDE SEQUENCE [LARGE SCALE GENOMIC DNA]</scope>
    <source>
        <strain evidence="2">27</strain>
        <tissue evidence="2">Leaf</tissue>
    </source>
</reference>
<organism evidence="2 3">
    <name type="scientific">Gossypium davidsonii</name>
    <name type="common">Davidson's cotton</name>
    <name type="synonym">Gossypium klotzschianum subsp. davidsonii</name>
    <dbReference type="NCBI Taxonomy" id="34287"/>
    <lineage>
        <taxon>Eukaryota</taxon>
        <taxon>Viridiplantae</taxon>
        <taxon>Streptophyta</taxon>
        <taxon>Embryophyta</taxon>
        <taxon>Tracheophyta</taxon>
        <taxon>Spermatophyta</taxon>
        <taxon>Magnoliopsida</taxon>
        <taxon>eudicotyledons</taxon>
        <taxon>Gunneridae</taxon>
        <taxon>Pentapetalae</taxon>
        <taxon>rosids</taxon>
        <taxon>malvids</taxon>
        <taxon>Malvales</taxon>
        <taxon>Malvaceae</taxon>
        <taxon>Malvoideae</taxon>
        <taxon>Gossypium</taxon>
    </lineage>
</organism>
<accession>A0A7J8TJP7</accession>
<sequence>VVGADTYLFEDVGDAFVAEARACERALLFARMLGFRRLIVEGDSLTVIKSIMKKEEDRSVLRPITFHIQCLQQLFEEVTYIYVPRAINRVAHVLAMEGRRRGVCENWIAGIPDSVRLVVENDWLCWALRRAGWLILVVETVLLQAHGLVLFSLPVPLLFAGDFSAPFS</sequence>
<dbReference type="InterPro" id="IPR036397">
    <property type="entry name" value="RNaseH_sf"/>
</dbReference>
<dbReference type="Proteomes" id="UP000593561">
    <property type="component" value="Unassembled WGS sequence"/>
</dbReference>
<dbReference type="InterPro" id="IPR052929">
    <property type="entry name" value="RNase_H-like_EbsB-rel"/>
</dbReference>
<proteinExistence type="predicted"/>
<name>A0A7J8TJP7_GOSDV</name>
<keyword evidence="3" id="KW-1185">Reference proteome</keyword>
<evidence type="ECO:0000259" key="1">
    <source>
        <dbReference type="Pfam" id="PF13456"/>
    </source>
</evidence>
<dbReference type="PANTHER" id="PTHR47074:SF61">
    <property type="entry name" value="RNASE H TYPE-1 DOMAIN-CONTAINING PROTEIN"/>
    <property type="match status" value="1"/>
</dbReference>
<dbReference type="Pfam" id="PF13456">
    <property type="entry name" value="RVT_3"/>
    <property type="match status" value="1"/>
</dbReference>
<comment type="caution">
    <text evidence="2">The sequence shown here is derived from an EMBL/GenBank/DDBJ whole genome shotgun (WGS) entry which is preliminary data.</text>
</comment>
<dbReference type="AlphaFoldDB" id="A0A7J8TJP7"/>
<feature type="non-terminal residue" evidence="2">
    <location>
        <position position="168"/>
    </location>
</feature>
<dbReference type="CDD" id="cd06222">
    <property type="entry name" value="RNase_H_like"/>
    <property type="match status" value="1"/>
</dbReference>
<dbReference type="EMBL" id="JABFAC010250394">
    <property type="protein sequence ID" value="MBA0638353.1"/>
    <property type="molecule type" value="Genomic_DNA"/>
</dbReference>
<feature type="domain" description="RNase H type-1" evidence="1">
    <location>
        <begin position="10"/>
        <end position="96"/>
    </location>
</feature>